<dbReference type="Pfam" id="PF02121">
    <property type="entry name" value="IP_trans"/>
    <property type="match status" value="1"/>
</dbReference>
<dbReference type="GO" id="GO:0005737">
    <property type="term" value="C:cytoplasm"/>
    <property type="evidence" value="ECO:0007669"/>
    <property type="project" value="UniProtKB-ARBA"/>
</dbReference>
<evidence type="ECO:0000259" key="2">
    <source>
        <dbReference type="Pfam" id="PF02121"/>
    </source>
</evidence>
<dbReference type="Proteomes" id="UP001487740">
    <property type="component" value="Unassembled WGS sequence"/>
</dbReference>
<dbReference type="EMBL" id="JARAKH010000002">
    <property type="protein sequence ID" value="KAK8405911.1"/>
    <property type="molecule type" value="Genomic_DNA"/>
</dbReference>
<proteinExistence type="predicted"/>
<dbReference type="PRINTS" id="PR00391">
    <property type="entry name" value="PITRANSFER"/>
</dbReference>
<keyword evidence="4" id="KW-1185">Reference proteome</keyword>
<gene>
    <name evidence="3" type="ORF">O3P69_006967</name>
</gene>
<evidence type="ECO:0000256" key="1">
    <source>
        <dbReference type="SAM" id="MobiDB-lite"/>
    </source>
</evidence>
<dbReference type="GO" id="GO:0031210">
    <property type="term" value="F:phosphatidylcholine binding"/>
    <property type="evidence" value="ECO:0007669"/>
    <property type="project" value="TreeGrafter"/>
</dbReference>
<dbReference type="InterPro" id="IPR055261">
    <property type="entry name" value="PI_transfer_N"/>
</dbReference>
<feature type="domain" description="Phosphatidylinositol transfer protein N-terminal" evidence="2">
    <location>
        <begin position="1"/>
        <end position="252"/>
    </location>
</feature>
<reference evidence="3 4" key="1">
    <citation type="submission" date="2023-03" db="EMBL/GenBank/DDBJ databases">
        <title>High-quality genome of Scylla paramamosain provides insights in environmental adaptation.</title>
        <authorList>
            <person name="Zhang L."/>
        </authorList>
    </citation>
    <scope>NUCLEOTIDE SEQUENCE [LARGE SCALE GENOMIC DNA]</scope>
    <source>
        <strain evidence="3">LZ_2023a</strain>
        <tissue evidence="3">Muscle</tissue>
    </source>
</reference>
<protein>
    <recommendedName>
        <fullName evidence="2">Phosphatidylinositol transfer protein N-terminal domain-containing protein</fullName>
    </recommendedName>
</protein>
<feature type="region of interest" description="Disordered" evidence="1">
    <location>
        <begin position="154"/>
        <end position="174"/>
    </location>
</feature>
<organism evidence="3 4">
    <name type="scientific">Scylla paramamosain</name>
    <name type="common">Mud crab</name>
    <dbReference type="NCBI Taxonomy" id="85552"/>
    <lineage>
        <taxon>Eukaryota</taxon>
        <taxon>Metazoa</taxon>
        <taxon>Ecdysozoa</taxon>
        <taxon>Arthropoda</taxon>
        <taxon>Crustacea</taxon>
        <taxon>Multicrustacea</taxon>
        <taxon>Malacostraca</taxon>
        <taxon>Eumalacostraca</taxon>
        <taxon>Eucarida</taxon>
        <taxon>Decapoda</taxon>
        <taxon>Pleocyemata</taxon>
        <taxon>Brachyura</taxon>
        <taxon>Eubrachyura</taxon>
        <taxon>Portunoidea</taxon>
        <taxon>Portunidae</taxon>
        <taxon>Portuninae</taxon>
        <taxon>Scylla</taxon>
    </lineage>
</organism>
<dbReference type="GO" id="GO:0008525">
    <property type="term" value="F:phosphatidylcholine transporter activity"/>
    <property type="evidence" value="ECO:0007669"/>
    <property type="project" value="TreeGrafter"/>
</dbReference>
<dbReference type="AlphaFoldDB" id="A0AAW0V3D0"/>
<name>A0AAW0V3D0_SCYPA</name>
<dbReference type="InterPro" id="IPR023393">
    <property type="entry name" value="START-like_dom_sf"/>
</dbReference>
<dbReference type="GO" id="GO:0071944">
    <property type="term" value="C:cell periphery"/>
    <property type="evidence" value="ECO:0007669"/>
    <property type="project" value="UniProtKB-ARBA"/>
</dbReference>
<dbReference type="GO" id="GO:0008526">
    <property type="term" value="F:phosphatidylinositol transfer activity"/>
    <property type="evidence" value="ECO:0007669"/>
    <property type="project" value="TreeGrafter"/>
</dbReference>
<dbReference type="PANTHER" id="PTHR10658:SF11">
    <property type="entry name" value="VIBRATOR, ISOFORM B"/>
    <property type="match status" value="1"/>
</dbReference>
<dbReference type="PANTHER" id="PTHR10658">
    <property type="entry name" value="PHOSPHATIDYLINOSITOL TRANSFER PROTEIN"/>
    <property type="match status" value="1"/>
</dbReference>
<dbReference type="InterPro" id="IPR001666">
    <property type="entry name" value="PI_transfer"/>
</dbReference>
<dbReference type="SUPFAM" id="SSF55961">
    <property type="entry name" value="Bet v1-like"/>
    <property type="match status" value="1"/>
</dbReference>
<sequence length="269" mass="31342">MLTKEYRITLPLSVEEYHVGQLYGVAEMSKRETGGGEGVEVVANEPFSGQPLFHGAYSSGQYTYKIYYLKKKVPLFIRMLAPEEALQIHEKSWNAYPYSRTVYSNPFMKSNFHLVIESLHTNDAGTTENIHRLPAEQWRSTSVVHVDIVKDPVNPTDYQPEEDPSKVTSHKTGRGPFQGTRWWEKVQPVMTCYKLVTADFRWFGLQARVERHIHDFERRLFLKFHRQVVCWLDQWYGLTLDDIRKLEDDTQEALQRQIESGEVRGTVVT</sequence>
<dbReference type="FunFam" id="3.30.530.20:FF:000028">
    <property type="entry name" value="Phosphatidylinositol transfer protein 5"/>
    <property type="match status" value="1"/>
</dbReference>
<comment type="caution">
    <text evidence="3">The sequence shown here is derived from an EMBL/GenBank/DDBJ whole genome shotgun (WGS) entry which is preliminary data.</text>
</comment>
<evidence type="ECO:0000313" key="4">
    <source>
        <dbReference type="Proteomes" id="UP001487740"/>
    </source>
</evidence>
<evidence type="ECO:0000313" key="3">
    <source>
        <dbReference type="EMBL" id="KAK8405908.1"/>
    </source>
</evidence>
<dbReference type="GO" id="GO:0035091">
    <property type="term" value="F:phosphatidylinositol binding"/>
    <property type="evidence" value="ECO:0007669"/>
    <property type="project" value="TreeGrafter"/>
</dbReference>
<dbReference type="EMBL" id="JARAKH010000002">
    <property type="protein sequence ID" value="KAK8405908.1"/>
    <property type="molecule type" value="Genomic_DNA"/>
</dbReference>
<dbReference type="Gene3D" id="3.30.530.20">
    <property type="match status" value="1"/>
</dbReference>
<accession>A0AAW0V3D0</accession>